<dbReference type="SUPFAM" id="SSF57845">
    <property type="entry name" value="B-box zinc-binding domain"/>
    <property type="match status" value="1"/>
</dbReference>
<dbReference type="Gene3D" id="3.30.40.10">
    <property type="entry name" value="Zinc/RING finger domain, C3HC4 (zinc finger)"/>
    <property type="match status" value="1"/>
</dbReference>
<evidence type="ECO:0000256" key="5">
    <source>
        <dbReference type="ARBA" id="ARBA00022833"/>
    </source>
</evidence>
<name>A0A061IBY0_CRIGR</name>
<keyword evidence="4 7" id="KW-0863">Zinc-finger</keyword>
<dbReference type="InterPro" id="IPR013320">
    <property type="entry name" value="ConA-like_dom_sf"/>
</dbReference>
<dbReference type="SMART" id="SM00336">
    <property type="entry name" value="BBOX"/>
    <property type="match status" value="1"/>
</dbReference>
<evidence type="ECO:0000256" key="7">
    <source>
        <dbReference type="PROSITE-ProRule" id="PRU00024"/>
    </source>
</evidence>
<sequence length="524" mass="60155">MASAFMANVKEEVTCPICLDLMVEPVSTDCGHSFCRACITLNYESIKGKEGEFICPVCRVTYLFGNLRPNRHVANIVERLKGFKSSPEEEQKVSVCAKHGEKLQLFCEKDKVAICWLCERSQEHRGHQTVLIEEVAHEYKEKLQAALKKLMADKKKLENWKDDLQKEKASWEANAWEWLDHECVLRVQFLLGNEMQNKIQKDVENVQTEFRKLGDILDSEKKSELQKLMQEKEGIMNSLAEAEDKHAQQSKLLGDLISDVEHQLQCSTMEMLQGVDGIISWSHAFSLKRPKTIPKERRRVFRAPDLQGMLQVLQELIEAQRYWVQVTLIENNNPNIVITADKRQIRYEDHQTRNVASGGQNCREGVLGYPAIQSGKHYWEMDVSGKGAWVLGLSDGSYLFNPIFHSNAERCLNPLFRLGISNDSHYQPKYGFWVIGLWNKFVYNAFEECTFTGKPRVLTLSLMVPPCRVGVFLDYAAGTLSFYNISHHGTLIYRFCANSFPDRVFPYFNPMGCSEPMTVCWPDS</sequence>
<evidence type="ECO:0000259" key="10">
    <source>
        <dbReference type="PROSITE" id="PS50119"/>
    </source>
</evidence>
<dbReference type="CDD" id="cd19761">
    <property type="entry name" value="Bbox2_TRIM5-like"/>
    <property type="match status" value="1"/>
</dbReference>
<dbReference type="PROSITE" id="PS50119">
    <property type="entry name" value="ZF_BBOX"/>
    <property type="match status" value="1"/>
</dbReference>
<evidence type="ECO:0000259" key="9">
    <source>
        <dbReference type="PROSITE" id="PS50089"/>
    </source>
</evidence>
<dbReference type="SUPFAM" id="SSF49899">
    <property type="entry name" value="Concanavalin A-like lectins/glucanases"/>
    <property type="match status" value="1"/>
</dbReference>
<feature type="domain" description="B30.2/SPRY" evidence="11">
    <location>
        <begin position="304"/>
        <end position="524"/>
    </location>
</feature>
<dbReference type="InterPro" id="IPR013083">
    <property type="entry name" value="Znf_RING/FYVE/PHD"/>
</dbReference>
<dbReference type="PANTHER" id="PTHR24103">
    <property type="entry name" value="E3 UBIQUITIN-PROTEIN LIGASE TRIM"/>
    <property type="match status" value="1"/>
</dbReference>
<evidence type="ECO:0000256" key="4">
    <source>
        <dbReference type="ARBA" id="ARBA00022771"/>
    </source>
</evidence>
<evidence type="ECO:0000313" key="12">
    <source>
        <dbReference type="EMBL" id="ERE79240.1"/>
    </source>
</evidence>
<dbReference type="InterPro" id="IPR001841">
    <property type="entry name" value="Znf_RING"/>
</dbReference>
<dbReference type="EC" id="6.3.2.-" evidence="12"/>
<dbReference type="Gene3D" id="3.30.160.60">
    <property type="entry name" value="Classic Zinc Finger"/>
    <property type="match status" value="1"/>
</dbReference>
<keyword evidence="6 8" id="KW-0175">Coiled coil</keyword>
<dbReference type="InterPro" id="IPR017907">
    <property type="entry name" value="Znf_RING_CS"/>
</dbReference>
<evidence type="ECO:0000256" key="6">
    <source>
        <dbReference type="ARBA" id="ARBA00023054"/>
    </source>
</evidence>
<dbReference type="SUPFAM" id="SSF57850">
    <property type="entry name" value="RING/U-box"/>
    <property type="match status" value="1"/>
</dbReference>
<dbReference type="PRINTS" id="PR01407">
    <property type="entry name" value="BUTYPHLNCDUF"/>
</dbReference>
<evidence type="ECO:0000256" key="1">
    <source>
        <dbReference type="ARBA" id="ARBA00004496"/>
    </source>
</evidence>
<dbReference type="GO" id="GO:0016874">
    <property type="term" value="F:ligase activity"/>
    <property type="evidence" value="ECO:0007669"/>
    <property type="project" value="UniProtKB-KW"/>
</dbReference>
<dbReference type="FunFam" id="3.30.160.60:FF:000386">
    <property type="entry name" value="Tripartite motif-containing 5 (Predicted)"/>
    <property type="match status" value="1"/>
</dbReference>
<reference evidence="13" key="1">
    <citation type="journal article" date="2013" name="Nat. Biotechnol.">
        <title>Chinese hamster genome sequenced from sorted chromosomes.</title>
        <authorList>
            <person name="Brinkrolf K."/>
            <person name="Rupp O."/>
            <person name="Laux H."/>
            <person name="Kollin F."/>
            <person name="Ernst W."/>
            <person name="Linke B."/>
            <person name="Kofler R."/>
            <person name="Romand S."/>
            <person name="Hesse F."/>
            <person name="Budach W.E."/>
            <person name="Galosy S."/>
            <person name="Muller D."/>
            <person name="Noll T."/>
            <person name="Wienberg J."/>
            <person name="Jostock T."/>
            <person name="Leonard M."/>
            <person name="Grillari J."/>
            <person name="Tauch A."/>
            <person name="Goesmann A."/>
            <person name="Helk B."/>
            <person name="Mott J.E."/>
            <person name="Puhler A."/>
            <person name="Borth N."/>
        </authorList>
    </citation>
    <scope>NUCLEOTIDE SEQUENCE [LARGE SCALE GENOMIC DNA]</scope>
    <source>
        <strain evidence="13">17A/GY</strain>
    </source>
</reference>
<dbReference type="Pfam" id="PF00622">
    <property type="entry name" value="SPRY"/>
    <property type="match status" value="1"/>
</dbReference>
<evidence type="ECO:0000259" key="11">
    <source>
        <dbReference type="PROSITE" id="PS50188"/>
    </source>
</evidence>
<accession>A0A061IBY0</accession>
<dbReference type="SMART" id="SM00184">
    <property type="entry name" value="RING"/>
    <property type="match status" value="1"/>
</dbReference>
<feature type="coiled-coil region" evidence="8">
    <location>
        <begin position="136"/>
        <end position="174"/>
    </location>
</feature>
<dbReference type="Pfam" id="PF13445">
    <property type="entry name" value="zf-RING_UBOX"/>
    <property type="match status" value="1"/>
</dbReference>
<evidence type="ECO:0000256" key="8">
    <source>
        <dbReference type="SAM" id="Coils"/>
    </source>
</evidence>
<dbReference type="PROSITE" id="PS50188">
    <property type="entry name" value="B302_SPRY"/>
    <property type="match status" value="1"/>
</dbReference>
<evidence type="ECO:0000313" key="13">
    <source>
        <dbReference type="Proteomes" id="UP000030759"/>
    </source>
</evidence>
<keyword evidence="5" id="KW-0862">Zinc</keyword>
<dbReference type="GO" id="GO:0005737">
    <property type="term" value="C:cytoplasm"/>
    <property type="evidence" value="ECO:0007669"/>
    <property type="project" value="UniProtKB-SubCell"/>
</dbReference>
<proteinExistence type="predicted"/>
<dbReference type="FunFam" id="2.60.120.920:FF:000087">
    <property type="entry name" value="Tripartite motif-containing 5"/>
    <property type="match status" value="1"/>
</dbReference>
<dbReference type="InterPro" id="IPR001870">
    <property type="entry name" value="B30.2/SPRY"/>
</dbReference>
<evidence type="ECO:0000256" key="2">
    <source>
        <dbReference type="ARBA" id="ARBA00022490"/>
    </source>
</evidence>
<dbReference type="InterPro" id="IPR027370">
    <property type="entry name" value="Znf-RING_euk"/>
</dbReference>
<dbReference type="EMBL" id="KE672560">
    <property type="protein sequence ID" value="ERE79240.1"/>
    <property type="molecule type" value="Genomic_DNA"/>
</dbReference>
<dbReference type="CDD" id="cd16591">
    <property type="entry name" value="RING-HC_TRIM5-like_C-IV"/>
    <property type="match status" value="1"/>
</dbReference>
<keyword evidence="12" id="KW-0436">Ligase</keyword>
<dbReference type="FunFam" id="3.30.40.10:FF:000144">
    <property type="entry name" value="Tripartite motif-containing 5 (Predicted)"/>
    <property type="match status" value="1"/>
</dbReference>
<dbReference type="Gene3D" id="2.60.120.920">
    <property type="match status" value="1"/>
</dbReference>
<gene>
    <name evidence="12" type="ORF">H671_3g9750</name>
</gene>
<comment type="subcellular location">
    <subcellularLocation>
        <location evidence="1">Cytoplasm</location>
    </subcellularLocation>
</comment>
<feature type="domain" description="RING-type" evidence="9">
    <location>
        <begin position="15"/>
        <end position="59"/>
    </location>
</feature>
<feature type="domain" description="B box-type" evidence="10">
    <location>
        <begin position="91"/>
        <end position="132"/>
    </location>
</feature>
<keyword evidence="3" id="KW-0479">Metal-binding</keyword>
<dbReference type="Pfam" id="PF00643">
    <property type="entry name" value="zf-B_box"/>
    <property type="match status" value="1"/>
</dbReference>
<dbReference type="InterPro" id="IPR000315">
    <property type="entry name" value="Znf_B-box"/>
</dbReference>
<keyword evidence="2" id="KW-0963">Cytoplasm</keyword>
<dbReference type="Proteomes" id="UP000030759">
    <property type="component" value="Unassembled WGS sequence"/>
</dbReference>
<dbReference type="SMART" id="SM00449">
    <property type="entry name" value="SPRY"/>
    <property type="match status" value="1"/>
</dbReference>
<dbReference type="AlphaFoldDB" id="A0A061IBY0"/>
<dbReference type="PROSITE" id="PS00518">
    <property type="entry name" value="ZF_RING_1"/>
    <property type="match status" value="1"/>
</dbReference>
<dbReference type="PROSITE" id="PS50089">
    <property type="entry name" value="ZF_RING_2"/>
    <property type="match status" value="1"/>
</dbReference>
<evidence type="ECO:0000256" key="3">
    <source>
        <dbReference type="ARBA" id="ARBA00022723"/>
    </source>
</evidence>
<dbReference type="GO" id="GO:0008270">
    <property type="term" value="F:zinc ion binding"/>
    <property type="evidence" value="ECO:0007669"/>
    <property type="project" value="UniProtKB-KW"/>
</dbReference>
<protein>
    <submittedName>
        <fullName evidence="12">Tripartite motif-containing protein 30</fullName>
        <ecNumber evidence="12">6.3.2.-</ecNumber>
    </submittedName>
</protein>
<organism evidence="12 13">
    <name type="scientific">Cricetulus griseus</name>
    <name type="common">Chinese hamster</name>
    <name type="synonym">Cricetulus barabensis griseus</name>
    <dbReference type="NCBI Taxonomy" id="10029"/>
    <lineage>
        <taxon>Eukaryota</taxon>
        <taxon>Metazoa</taxon>
        <taxon>Chordata</taxon>
        <taxon>Craniata</taxon>
        <taxon>Vertebrata</taxon>
        <taxon>Euteleostomi</taxon>
        <taxon>Mammalia</taxon>
        <taxon>Eutheria</taxon>
        <taxon>Euarchontoglires</taxon>
        <taxon>Glires</taxon>
        <taxon>Rodentia</taxon>
        <taxon>Myomorpha</taxon>
        <taxon>Muroidea</taxon>
        <taxon>Cricetidae</taxon>
        <taxon>Cricetinae</taxon>
        <taxon>Cricetulus</taxon>
    </lineage>
</organism>
<dbReference type="InterPro" id="IPR003879">
    <property type="entry name" value="Butyrophylin_SPRY"/>
</dbReference>
<dbReference type="InterPro" id="IPR043136">
    <property type="entry name" value="B30.2/SPRY_sf"/>
</dbReference>
<dbReference type="CDD" id="cd15822">
    <property type="entry name" value="SPRY_PRY_TRIM5"/>
    <property type="match status" value="1"/>
</dbReference>
<dbReference type="InterPro" id="IPR050143">
    <property type="entry name" value="TRIM/RBCC"/>
</dbReference>
<dbReference type="InterPro" id="IPR003877">
    <property type="entry name" value="SPRY_dom"/>
</dbReference>